<name>A0A0F9RYY5_9ZZZZ</name>
<comment type="caution">
    <text evidence="1">The sequence shown here is derived from an EMBL/GenBank/DDBJ whole genome shotgun (WGS) entry which is preliminary data.</text>
</comment>
<proteinExistence type="predicted"/>
<dbReference type="EMBL" id="LAZR01000898">
    <property type="protein sequence ID" value="KKN55147.1"/>
    <property type="molecule type" value="Genomic_DNA"/>
</dbReference>
<dbReference type="AlphaFoldDB" id="A0A0F9RYY5"/>
<organism evidence="1">
    <name type="scientific">marine sediment metagenome</name>
    <dbReference type="NCBI Taxonomy" id="412755"/>
    <lineage>
        <taxon>unclassified sequences</taxon>
        <taxon>metagenomes</taxon>
        <taxon>ecological metagenomes</taxon>
    </lineage>
</organism>
<sequence length="78" mass="8967">MAFSSDPYKWSGAQYKAFKNELNAYDAKQSRKASRIKIGRLRFPDNVRDAVILDQALFIKRSDPQLFRSLVSKASRKA</sequence>
<accession>A0A0F9RYY5</accession>
<evidence type="ECO:0000313" key="1">
    <source>
        <dbReference type="EMBL" id="KKN55147.1"/>
    </source>
</evidence>
<gene>
    <name evidence="1" type="ORF">LCGC14_0585190</name>
</gene>
<reference evidence="1" key="1">
    <citation type="journal article" date="2015" name="Nature">
        <title>Complex archaea that bridge the gap between prokaryotes and eukaryotes.</title>
        <authorList>
            <person name="Spang A."/>
            <person name="Saw J.H."/>
            <person name="Jorgensen S.L."/>
            <person name="Zaremba-Niedzwiedzka K."/>
            <person name="Martijn J."/>
            <person name="Lind A.E."/>
            <person name="van Eijk R."/>
            <person name="Schleper C."/>
            <person name="Guy L."/>
            <person name="Ettema T.J."/>
        </authorList>
    </citation>
    <scope>NUCLEOTIDE SEQUENCE</scope>
</reference>
<protein>
    <submittedName>
        <fullName evidence="1">Uncharacterized protein</fullName>
    </submittedName>
</protein>